<accession>A0ABX8EM42</accession>
<evidence type="ECO:0000259" key="3">
    <source>
        <dbReference type="SMART" id="SM00331"/>
    </source>
</evidence>
<protein>
    <submittedName>
        <fullName evidence="4">Phosphoserine phosphatase RsbU</fullName>
        <ecNumber evidence="4">3.1.3.3</ecNumber>
    </submittedName>
</protein>
<dbReference type="Proteomes" id="UP000679307">
    <property type="component" value="Chromosome"/>
</dbReference>
<dbReference type="PANTHER" id="PTHR43156:SF2">
    <property type="entry name" value="STAGE II SPORULATION PROTEIN E"/>
    <property type="match status" value="1"/>
</dbReference>
<name>A0ABX8EM42_9ACTN</name>
<dbReference type="Pfam" id="PF01590">
    <property type="entry name" value="GAF"/>
    <property type="match status" value="1"/>
</dbReference>
<dbReference type="InterPro" id="IPR001932">
    <property type="entry name" value="PPM-type_phosphatase-like_dom"/>
</dbReference>
<dbReference type="GO" id="GO:0016787">
    <property type="term" value="F:hydrolase activity"/>
    <property type="evidence" value="ECO:0007669"/>
    <property type="project" value="UniProtKB-KW"/>
</dbReference>
<dbReference type="EMBL" id="CP075371">
    <property type="protein sequence ID" value="QVT80153.1"/>
    <property type="molecule type" value="Genomic_DNA"/>
</dbReference>
<evidence type="ECO:0000313" key="4">
    <source>
        <dbReference type="EMBL" id="QVT80153.1"/>
    </source>
</evidence>
<feature type="region of interest" description="Disordered" evidence="2">
    <location>
        <begin position="1"/>
        <end position="20"/>
    </location>
</feature>
<dbReference type="InterPro" id="IPR052016">
    <property type="entry name" value="Bact_Sigma-Reg"/>
</dbReference>
<evidence type="ECO:0000256" key="1">
    <source>
        <dbReference type="ARBA" id="ARBA00022801"/>
    </source>
</evidence>
<dbReference type="PANTHER" id="PTHR43156">
    <property type="entry name" value="STAGE II SPORULATION PROTEIN E-RELATED"/>
    <property type="match status" value="1"/>
</dbReference>
<evidence type="ECO:0000256" key="2">
    <source>
        <dbReference type="SAM" id="MobiDB-lite"/>
    </source>
</evidence>
<keyword evidence="1 4" id="KW-0378">Hydrolase</keyword>
<dbReference type="InterPro" id="IPR003018">
    <property type="entry name" value="GAF"/>
</dbReference>
<gene>
    <name evidence="4" type="primary">rsbU_2</name>
    <name evidence="4" type="ORF">ENKNEFLB_02544</name>
</gene>
<organism evidence="4 5">
    <name type="scientific">Nocardioides aquaticus</name>
    <dbReference type="NCBI Taxonomy" id="160826"/>
    <lineage>
        <taxon>Bacteria</taxon>
        <taxon>Bacillati</taxon>
        <taxon>Actinomycetota</taxon>
        <taxon>Actinomycetes</taxon>
        <taxon>Propionibacteriales</taxon>
        <taxon>Nocardioidaceae</taxon>
        <taxon>Nocardioides</taxon>
    </lineage>
</organism>
<keyword evidence="5" id="KW-1185">Reference proteome</keyword>
<reference evidence="4 5" key="1">
    <citation type="submission" date="2021-05" db="EMBL/GenBank/DDBJ databases">
        <title>Complete genome of Nocardioides aquaticus KCTC 9944T isolated from meromictic and hypersaline Ekho Lake, Antarctica.</title>
        <authorList>
            <person name="Hwang K."/>
            <person name="Kim K.M."/>
            <person name="Choe H."/>
        </authorList>
    </citation>
    <scope>NUCLEOTIDE SEQUENCE [LARGE SCALE GENOMIC DNA]</scope>
    <source>
        <strain evidence="4 5">KCTC 9944</strain>
    </source>
</reference>
<dbReference type="Pfam" id="PF07228">
    <property type="entry name" value="SpoIIE"/>
    <property type="match status" value="1"/>
</dbReference>
<sequence length="353" mass="37897">MAQRRRLPPGTPSSAPRDETLCDTTQGLGDTLVVEDARQDPRFADLPMVEAGMLVSYAGVPLRDSMGHVLGSLCISDTKPRRLDADDLDTLTDLARWAEQELTASSEMRQARQVQTSMLPVLPVSTEEWEVAGMCLPALAVGGDFYDYTVTDDVLHVMLGDVMGKGTGAALVGAGIRAALRGTTPAVVAGVDLGVTTTQVARSVNTDLERAESFVTLVQAAVDLDDGTARYVDGGAGLGLVVHHDGTCTRLSSLDRPIGVLPDDHWTEHELDLHPGDRLVLFSDGLLDLLEDPMTWWEPVEAMVREAEDVSDLLGSVGLLARRRTPLDDVTAVGVFRTPRFHGPRPVRLDGGA</sequence>
<dbReference type="EC" id="3.1.3.3" evidence="4"/>
<feature type="domain" description="PPM-type phosphatase" evidence="3">
    <location>
        <begin position="126"/>
        <end position="337"/>
    </location>
</feature>
<evidence type="ECO:0000313" key="5">
    <source>
        <dbReference type="Proteomes" id="UP000679307"/>
    </source>
</evidence>
<proteinExistence type="predicted"/>
<dbReference type="SMART" id="SM00331">
    <property type="entry name" value="PP2C_SIG"/>
    <property type="match status" value="1"/>
</dbReference>